<feature type="domain" description="Rhodopsin" evidence="8">
    <location>
        <begin position="36"/>
        <end position="273"/>
    </location>
</feature>
<feature type="transmembrane region" description="Helical" evidence="7">
    <location>
        <begin position="20"/>
        <end position="40"/>
    </location>
</feature>
<evidence type="ECO:0000256" key="2">
    <source>
        <dbReference type="ARBA" id="ARBA00022692"/>
    </source>
</evidence>
<reference evidence="9" key="1">
    <citation type="submission" date="2021-01" db="EMBL/GenBank/DDBJ databases">
        <authorList>
            <consortium name="Aspergillus chevalieri M1 genome sequencing consortium"/>
            <person name="Kazuki M."/>
            <person name="Futagami T."/>
        </authorList>
    </citation>
    <scope>NUCLEOTIDE SEQUENCE</scope>
    <source>
        <strain evidence="9">M1</strain>
    </source>
</reference>
<feature type="transmembrane region" description="Helical" evidence="7">
    <location>
        <begin position="52"/>
        <end position="71"/>
    </location>
</feature>
<proteinExistence type="inferred from homology"/>
<sequence>MPPLDRMDEDPGDNIAYRIWIGTIVTVVPATVITALRFIARTVSRVGLWWDDYTIAVALVINWGMAATRWAQVLMYDYGRHTQYVASEKVINFQISFIAVQITYFCNAVFTKASLLLLYHRIFGVVSGFRWALGISAFLVTAYFIACVIVTIAGCSPVSYYWYRHQEGSCIDEVNFYRWNGIVNMLLDVLVLCLPFPMTWRIKTCLRQKLILTGIFLLGGFVCIVSILRIIAFDFSDANDPMYSTINTATWSSIEQSVGIICACLPTLRPMFRQLYDASHNSTDKGSGSGSRTLSSSLPIRLSQLGSPQAEADGSTVCFARLPTAITATDGSRSRASSTTQTRTGHGVDMYGYAPSIPSVATGGRSRAGSSGLGKEAQQCV</sequence>
<organism evidence="9 10">
    <name type="scientific">Aspergillus chevalieri</name>
    <name type="common">Eurotium chevalieri</name>
    <dbReference type="NCBI Taxonomy" id="182096"/>
    <lineage>
        <taxon>Eukaryota</taxon>
        <taxon>Fungi</taxon>
        <taxon>Dikarya</taxon>
        <taxon>Ascomycota</taxon>
        <taxon>Pezizomycotina</taxon>
        <taxon>Eurotiomycetes</taxon>
        <taxon>Eurotiomycetidae</taxon>
        <taxon>Eurotiales</taxon>
        <taxon>Aspergillaceae</taxon>
        <taxon>Aspergillus</taxon>
        <taxon>Aspergillus subgen. Aspergillus</taxon>
    </lineage>
</organism>
<accession>A0A7R7VV31</accession>
<feature type="compositionally biased region" description="Low complexity" evidence="6">
    <location>
        <begin position="363"/>
        <end position="374"/>
    </location>
</feature>
<feature type="region of interest" description="Disordered" evidence="6">
    <location>
        <begin position="362"/>
        <end position="381"/>
    </location>
</feature>
<evidence type="ECO:0000313" key="9">
    <source>
        <dbReference type="EMBL" id="BCR91291.1"/>
    </source>
</evidence>
<dbReference type="InterPro" id="IPR049326">
    <property type="entry name" value="Rhodopsin_dom_fungi"/>
</dbReference>
<gene>
    <name evidence="9" type="ORF">ACHE_70134A</name>
</gene>
<comment type="similarity">
    <text evidence="5">Belongs to the SAT4 family.</text>
</comment>
<dbReference type="Pfam" id="PF20684">
    <property type="entry name" value="Fung_rhodopsin"/>
    <property type="match status" value="1"/>
</dbReference>
<reference evidence="9" key="2">
    <citation type="submission" date="2021-02" db="EMBL/GenBank/DDBJ databases">
        <title>Aspergillus chevalieri M1 genome sequence.</title>
        <authorList>
            <person name="Kadooka C."/>
            <person name="Mori K."/>
            <person name="Futagami T."/>
        </authorList>
    </citation>
    <scope>NUCLEOTIDE SEQUENCE</scope>
    <source>
        <strain evidence="9">M1</strain>
    </source>
</reference>
<dbReference type="GO" id="GO:0016020">
    <property type="term" value="C:membrane"/>
    <property type="evidence" value="ECO:0007669"/>
    <property type="project" value="UniProtKB-SubCell"/>
</dbReference>
<keyword evidence="4 7" id="KW-0472">Membrane</keyword>
<dbReference type="KEGG" id="ache:ACHE_70134A"/>
<feature type="transmembrane region" description="Helical" evidence="7">
    <location>
        <begin position="179"/>
        <end position="198"/>
    </location>
</feature>
<feature type="region of interest" description="Disordered" evidence="6">
    <location>
        <begin position="329"/>
        <end position="351"/>
    </location>
</feature>
<comment type="subcellular location">
    <subcellularLocation>
        <location evidence="1">Membrane</location>
        <topology evidence="1">Multi-pass membrane protein</topology>
    </subcellularLocation>
</comment>
<dbReference type="PANTHER" id="PTHR33048">
    <property type="entry name" value="PTH11-LIKE INTEGRAL MEMBRANE PROTEIN (AFU_ORTHOLOGUE AFUA_5G11245)"/>
    <property type="match status" value="1"/>
</dbReference>
<feature type="transmembrane region" description="Helical" evidence="7">
    <location>
        <begin position="210"/>
        <end position="232"/>
    </location>
</feature>
<evidence type="ECO:0000256" key="3">
    <source>
        <dbReference type="ARBA" id="ARBA00022989"/>
    </source>
</evidence>
<dbReference type="EMBL" id="AP024422">
    <property type="protein sequence ID" value="BCR91291.1"/>
    <property type="molecule type" value="Genomic_DNA"/>
</dbReference>
<dbReference type="InterPro" id="IPR052337">
    <property type="entry name" value="SAT4-like"/>
</dbReference>
<dbReference type="AlphaFoldDB" id="A0A7R7VV31"/>
<name>A0A7R7VV31_ASPCH</name>
<dbReference type="GeneID" id="66985649"/>
<protein>
    <recommendedName>
        <fullName evidence="8">Rhodopsin domain-containing protein</fullName>
    </recommendedName>
</protein>
<evidence type="ECO:0000256" key="1">
    <source>
        <dbReference type="ARBA" id="ARBA00004141"/>
    </source>
</evidence>
<feature type="transmembrane region" description="Helical" evidence="7">
    <location>
        <begin position="91"/>
        <end position="119"/>
    </location>
</feature>
<evidence type="ECO:0000256" key="7">
    <source>
        <dbReference type="SAM" id="Phobius"/>
    </source>
</evidence>
<evidence type="ECO:0000256" key="5">
    <source>
        <dbReference type="ARBA" id="ARBA00038359"/>
    </source>
</evidence>
<evidence type="ECO:0000256" key="6">
    <source>
        <dbReference type="SAM" id="MobiDB-lite"/>
    </source>
</evidence>
<feature type="transmembrane region" description="Helical" evidence="7">
    <location>
        <begin position="131"/>
        <end position="159"/>
    </location>
</feature>
<keyword evidence="2 7" id="KW-0812">Transmembrane</keyword>
<dbReference type="RefSeq" id="XP_043139813.1">
    <property type="nucleotide sequence ID" value="XM_043282434.1"/>
</dbReference>
<evidence type="ECO:0000259" key="8">
    <source>
        <dbReference type="Pfam" id="PF20684"/>
    </source>
</evidence>
<dbReference type="PANTHER" id="PTHR33048:SF47">
    <property type="entry name" value="INTEGRAL MEMBRANE PROTEIN-RELATED"/>
    <property type="match status" value="1"/>
</dbReference>
<evidence type="ECO:0000256" key="4">
    <source>
        <dbReference type="ARBA" id="ARBA00023136"/>
    </source>
</evidence>
<evidence type="ECO:0000313" key="10">
    <source>
        <dbReference type="Proteomes" id="UP000637239"/>
    </source>
</evidence>
<keyword evidence="10" id="KW-1185">Reference proteome</keyword>
<dbReference type="Proteomes" id="UP000637239">
    <property type="component" value="Chromosome 7"/>
</dbReference>
<feature type="compositionally biased region" description="Low complexity" evidence="6">
    <location>
        <begin position="334"/>
        <end position="344"/>
    </location>
</feature>
<keyword evidence="3 7" id="KW-1133">Transmembrane helix</keyword>